<gene>
    <name evidence="2" type="ORF">SAMN02745130_02748</name>
</gene>
<dbReference type="Proteomes" id="UP000190460">
    <property type="component" value="Unassembled WGS sequence"/>
</dbReference>
<reference evidence="2 3" key="1">
    <citation type="submission" date="2017-02" db="EMBL/GenBank/DDBJ databases">
        <authorList>
            <person name="Peterson S.W."/>
        </authorList>
    </citation>
    <scope>NUCLEOTIDE SEQUENCE [LARGE SCALE GENOMIC DNA]</scope>
    <source>
        <strain evidence="2 3">ATCC 49788</strain>
    </source>
</reference>
<protein>
    <submittedName>
        <fullName evidence="2">CRISPR-associated protein, NE0113 family</fullName>
    </submittedName>
</protein>
<name>A0A1T4XBA9_9GAMM</name>
<dbReference type="RefSeq" id="WP_422329071.1">
    <property type="nucleotide sequence ID" value="NZ_JBATRB010000013.1"/>
</dbReference>
<accession>A0A1T4XBA9</accession>
<keyword evidence="3" id="KW-1185">Reference proteome</keyword>
<dbReference type="EMBL" id="FUYB01000015">
    <property type="protein sequence ID" value="SKA86874.1"/>
    <property type="molecule type" value="Genomic_DNA"/>
</dbReference>
<dbReference type="InterPro" id="IPR013413">
    <property type="entry name" value="CRISPR-assoc_prot_NE0113"/>
</dbReference>
<dbReference type="AlphaFoldDB" id="A0A1T4XBA9"/>
<evidence type="ECO:0000259" key="1">
    <source>
        <dbReference type="Pfam" id="PF09623"/>
    </source>
</evidence>
<organism evidence="2 3">
    <name type="scientific">Thiothrix eikelboomii</name>
    <dbReference type="NCBI Taxonomy" id="92487"/>
    <lineage>
        <taxon>Bacteria</taxon>
        <taxon>Pseudomonadati</taxon>
        <taxon>Pseudomonadota</taxon>
        <taxon>Gammaproteobacteria</taxon>
        <taxon>Thiotrichales</taxon>
        <taxon>Thiotrichaceae</taxon>
        <taxon>Thiothrix</taxon>
    </lineage>
</organism>
<evidence type="ECO:0000313" key="3">
    <source>
        <dbReference type="Proteomes" id="UP000190460"/>
    </source>
</evidence>
<proteinExistence type="predicted"/>
<feature type="domain" description="CRISPR system ring nuclease SSO2081-like" evidence="1">
    <location>
        <begin position="24"/>
        <end position="221"/>
    </location>
</feature>
<dbReference type="NCBIfam" id="TIGR02584">
    <property type="entry name" value="cas_NE0113"/>
    <property type="match status" value="1"/>
</dbReference>
<sequence>MTSPTPLQPQTYPRRILLAVAAKSPQIITETIYALAVEEPRWLPTELHVITTGRGAKTIQAALGAEGGNWLAQLCQDYQLPLICLQKNNLHIITNQHNQPLEDVRNSADNACAADFITQFVREFTADPQCSLYASLSGGRRTMTYYMGYAMSLFGRAQDRLTHVLIEDDYFFNDQFYYPPPYPKLIPCKDGTEVDAQTIEITLADLPFIHLRDTLPAEIFSGKQRFTDLIATAQAQIVQPSVKFNRALKQLMCGGKLIKMPPLHMTFYVWMLERCMNQRPAIHWTTQETPKLATQFLKLYANLYSTNGYYEAAEKSLAAGLTKSWFEEKKSKINKALTEQLGHSTALYYHIHSQGKRPLTRFGLTLSATAIHLSDS</sequence>
<dbReference type="STRING" id="92487.SAMN02745130_02748"/>
<dbReference type="InterPro" id="IPR019092">
    <property type="entry name" value="SSO2081-like_dom"/>
</dbReference>
<evidence type="ECO:0000313" key="2">
    <source>
        <dbReference type="EMBL" id="SKA86874.1"/>
    </source>
</evidence>
<dbReference type="Pfam" id="PF09623">
    <property type="entry name" value="Cas_NE0113"/>
    <property type="match status" value="1"/>
</dbReference>